<dbReference type="OrthoDB" id="414243at2759"/>
<dbReference type="Gene3D" id="3.40.30.10">
    <property type="entry name" value="Glutaredoxin"/>
    <property type="match status" value="1"/>
</dbReference>
<dbReference type="InterPro" id="IPR010987">
    <property type="entry name" value="Glutathione-S-Trfase_C-like"/>
</dbReference>
<protein>
    <submittedName>
        <fullName evidence="4">Aste57867_11835 protein</fullName>
    </submittedName>
</protein>
<dbReference type="InterPro" id="IPR040079">
    <property type="entry name" value="Glutathione_S-Trfase"/>
</dbReference>
<dbReference type="EMBL" id="CAADRA010005336">
    <property type="protein sequence ID" value="VFT88690.1"/>
    <property type="molecule type" value="Genomic_DNA"/>
</dbReference>
<dbReference type="InterPro" id="IPR036282">
    <property type="entry name" value="Glutathione-S-Trfase_C_sf"/>
</dbReference>
<dbReference type="InterPro" id="IPR036249">
    <property type="entry name" value="Thioredoxin-like_sf"/>
</dbReference>
<dbReference type="EMBL" id="VJMH01005315">
    <property type="protein sequence ID" value="KAF0697477.1"/>
    <property type="molecule type" value="Genomic_DNA"/>
</dbReference>
<dbReference type="InterPro" id="IPR050213">
    <property type="entry name" value="GST_superfamily"/>
</dbReference>
<evidence type="ECO:0000313" key="5">
    <source>
        <dbReference type="Proteomes" id="UP000332933"/>
    </source>
</evidence>
<dbReference type="GO" id="GO:0004364">
    <property type="term" value="F:glutathione transferase activity"/>
    <property type="evidence" value="ECO:0007669"/>
    <property type="project" value="TreeGrafter"/>
</dbReference>
<evidence type="ECO:0000313" key="3">
    <source>
        <dbReference type="EMBL" id="KAF0697477.1"/>
    </source>
</evidence>
<dbReference type="PROSITE" id="PS50405">
    <property type="entry name" value="GST_CTER"/>
    <property type="match status" value="1"/>
</dbReference>
<feature type="domain" description="GST C-terminal" evidence="2">
    <location>
        <begin position="96"/>
        <end position="218"/>
    </location>
</feature>
<feature type="domain" description="GST N-terminal" evidence="1">
    <location>
        <begin position="11"/>
        <end position="92"/>
    </location>
</feature>
<dbReference type="Gene3D" id="1.20.1050.10">
    <property type="match status" value="1"/>
</dbReference>
<dbReference type="PANTHER" id="PTHR11571">
    <property type="entry name" value="GLUTATHIONE S-TRANSFERASE"/>
    <property type="match status" value="1"/>
</dbReference>
<dbReference type="SFLD" id="SFLDS00019">
    <property type="entry name" value="Glutathione_Transferase_(cytos"/>
    <property type="match status" value="1"/>
</dbReference>
<organism evidence="4 5">
    <name type="scientific">Aphanomyces stellatus</name>
    <dbReference type="NCBI Taxonomy" id="120398"/>
    <lineage>
        <taxon>Eukaryota</taxon>
        <taxon>Sar</taxon>
        <taxon>Stramenopiles</taxon>
        <taxon>Oomycota</taxon>
        <taxon>Saprolegniomycetes</taxon>
        <taxon>Saprolegniales</taxon>
        <taxon>Verrucalvaceae</taxon>
        <taxon>Aphanomyces</taxon>
    </lineage>
</organism>
<keyword evidence="5" id="KW-1185">Reference proteome</keyword>
<sequence>MANESSPDSTALVQVHYWRGRGCAEPLRMILAAAQVPFVNTFITSGADLAALRAQGKLAYGQVPLVEMTDGTCLVQTQAALRSLARTYGLYPSPSNPADQYLCDCIMEACKDARGILMSFPFALECDKTKVASMFKYDRFAGHWNSILQRHGNKYMLGELPSVADVVVFEVLDFYEDVMGRDAVAIDFKPYPALLAHFNHMNTFGNIAAWKAEREQQFLDWATYATVVRETLDG</sequence>
<gene>
    <name evidence="4" type="primary">Aste57867_11835</name>
    <name evidence="3" type="ORF">As57867_011790</name>
    <name evidence="4" type="ORF">ASTE57867_11835</name>
</gene>
<dbReference type="GO" id="GO:0006749">
    <property type="term" value="P:glutathione metabolic process"/>
    <property type="evidence" value="ECO:0007669"/>
    <property type="project" value="TreeGrafter"/>
</dbReference>
<dbReference type="AlphaFoldDB" id="A0A485KUI6"/>
<dbReference type="InterPro" id="IPR004046">
    <property type="entry name" value="GST_C"/>
</dbReference>
<proteinExistence type="predicted"/>
<dbReference type="SUPFAM" id="SSF52833">
    <property type="entry name" value="Thioredoxin-like"/>
    <property type="match status" value="1"/>
</dbReference>
<evidence type="ECO:0000313" key="4">
    <source>
        <dbReference type="EMBL" id="VFT88690.1"/>
    </source>
</evidence>
<accession>A0A485KUI6</accession>
<dbReference type="Pfam" id="PF14497">
    <property type="entry name" value="GST_C_3"/>
    <property type="match status" value="1"/>
</dbReference>
<dbReference type="InterPro" id="IPR004045">
    <property type="entry name" value="Glutathione_S-Trfase_N"/>
</dbReference>
<dbReference type="SUPFAM" id="SSF47616">
    <property type="entry name" value="GST C-terminal domain-like"/>
    <property type="match status" value="1"/>
</dbReference>
<reference evidence="3" key="2">
    <citation type="submission" date="2019-06" db="EMBL/GenBank/DDBJ databases">
        <title>Genomics analysis of Aphanomyces spp. identifies a new class of oomycete effector associated with host adaptation.</title>
        <authorList>
            <person name="Gaulin E."/>
        </authorList>
    </citation>
    <scope>NUCLEOTIDE SEQUENCE</scope>
    <source>
        <strain evidence="3">CBS 578.67</strain>
    </source>
</reference>
<evidence type="ECO:0000259" key="1">
    <source>
        <dbReference type="PROSITE" id="PS50404"/>
    </source>
</evidence>
<dbReference type="CDD" id="cd03192">
    <property type="entry name" value="GST_C_Sigma_like"/>
    <property type="match status" value="1"/>
</dbReference>
<name>A0A485KUI6_9STRA</name>
<evidence type="ECO:0000259" key="2">
    <source>
        <dbReference type="PROSITE" id="PS50405"/>
    </source>
</evidence>
<dbReference type="Proteomes" id="UP000332933">
    <property type="component" value="Unassembled WGS sequence"/>
</dbReference>
<reference evidence="4 5" key="1">
    <citation type="submission" date="2019-03" db="EMBL/GenBank/DDBJ databases">
        <authorList>
            <person name="Gaulin E."/>
            <person name="Dumas B."/>
        </authorList>
    </citation>
    <scope>NUCLEOTIDE SEQUENCE [LARGE SCALE GENOMIC DNA]</scope>
    <source>
        <strain evidence="4">CBS 568.67</strain>
    </source>
</reference>
<dbReference type="PROSITE" id="PS50404">
    <property type="entry name" value="GST_NTER"/>
    <property type="match status" value="1"/>
</dbReference>